<dbReference type="EMBL" id="NHYE01001002">
    <property type="protein sequence ID" value="PPR00559.1"/>
    <property type="molecule type" value="Genomic_DNA"/>
</dbReference>
<sequence>MSHGSTDVEGRETGVIWFLRTFWVRATYVTEDEVVRPDFALNLQFLSPRQIPPMMVDNYEDTFPPYFIHSHSKESVTLSESPGERAAQD</sequence>
<gene>
    <name evidence="1" type="ORF">CVT26_009891</name>
</gene>
<accession>A0A409YC34</accession>
<reference evidence="1 2" key="1">
    <citation type="journal article" date="2018" name="Evol. Lett.">
        <title>Horizontal gene cluster transfer increased hallucinogenic mushroom diversity.</title>
        <authorList>
            <person name="Reynolds H.T."/>
            <person name="Vijayakumar V."/>
            <person name="Gluck-Thaler E."/>
            <person name="Korotkin H.B."/>
            <person name="Matheny P.B."/>
            <person name="Slot J.C."/>
        </authorList>
    </citation>
    <scope>NUCLEOTIDE SEQUENCE [LARGE SCALE GENOMIC DNA]</scope>
    <source>
        <strain evidence="1 2">SRW20</strain>
    </source>
</reference>
<evidence type="ECO:0000313" key="2">
    <source>
        <dbReference type="Proteomes" id="UP000284706"/>
    </source>
</evidence>
<dbReference type="Proteomes" id="UP000284706">
    <property type="component" value="Unassembled WGS sequence"/>
</dbReference>
<comment type="caution">
    <text evidence="1">The sequence shown here is derived from an EMBL/GenBank/DDBJ whole genome shotgun (WGS) entry which is preliminary data.</text>
</comment>
<organism evidence="1 2">
    <name type="scientific">Gymnopilus dilepis</name>
    <dbReference type="NCBI Taxonomy" id="231916"/>
    <lineage>
        <taxon>Eukaryota</taxon>
        <taxon>Fungi</taxon>
        <taxon>Dikarya</taxon>
        <taxon>Basidiomycota</taxon>
        <taxon>Agaricomycotina</taxon>
        <taxon>Agaricomycetes</taxon>
        <taxon>Agaricomycetidae</taxon>
        <taxon>Agaricales</taxon>
        <taxon>Agaricineae</taxon>
        <taxon>Hymenogastraceae</taxon>
        <taxon>Gymnopilus</taxon>
    </lineage>
</organism>
<name>A0A409YC34_9AGAR</name>
<dbReference type="InParanoid" id="A0A409YC34"/>
<evidence type="ECO:0000313" key="1">
    <source>
        <dbReference type="EMBL" id="PPR00559.1"/>
    </source>
</evidence>
<keyword evidence="2" id="KW-1185">Reference proteome</keyword>
<dbReference type="AlphaFoldDB" id="A0A409YC34"/>
<proteinExistence type="predicted"/>
<protein>
    <submittedName>
        <fullName evidence="1">Uncharacterized protein</fullName>
    </submittedName>
</protein>